<keyword evidence="10" id="KW-1185">Reference proteome</keyword>
<dbReference type="Gene3D" id="3.20.20.100">
    <property type="entry name" value="NADP-dependent oxidoreductase domain"/>
    <property type="match status" value="1"/>
</dbReference>
<dbReference type="PANTHER" id="PTHR43827">
    <property type="entry name" value="2,5-DIKETO-D-GLUCONIC ACID REDUCTASE"/>
    <property type="match status" value="1"/>
</dbReference>
<dbReference type="Proteomes" id="UP000028824">
    <property type="component" value="Unassembled WGS sequence"/>
</dbReference>
<comment type="caution">
    <text evidence="9">The sequence shown here is derived from an EMBL/GenBank/DDBJ whole genome shotgun (WGS) entry which is preliminary data.</text>
</comment>
<evidence type="ECO:0000313" key="10">
    <source>
        <dbReference type="Proteomes" id="UP000028824"/>
    </source>
</evidence>
<evidence type="ECO:0000256" key="3">
    <source>
        <dbReference type="ARBA" id="ARBA00023002"/>
    </source>
</evidence>
<keyword evidence="2" id="KW-0521">NADP</keyword>
<accession>A0A086Y404</accession>
<dbReference type="PROSITE" id="PS00063">
    <property type="entry name" value="ALDOKETO_REDUCTASE_3"/>
    <property type="match status" value="1"/>
</dbReference>
<dbReference type="PROSITE" id="PS00062">
    <property type="entry name" value="ALDOKETO_REDUCTASE_2"/>
    <property type="match status" value="1"/>
</dbReference>
<feature type="domain" description="NADP-dependent oxidoreductase" evidence="8">
    <location>
        <begin position="21"/>
        <end position="262"/>
    </location>
</feature>
<evidence type="ECO:0000256" key="5">
    <source>
        <dbReference type="PIRSR" id="PIRSR000097-1"/>
    </source>
</evidence>
<dbReference type="RefSeq" id="WP_036635558.1">
    <property type="nucleotide sequence ID" value="NZ_JFZB01000005.1"/>
</dbReference>
<dbReference type="InterPro" id="IPR020471">
    <property type="entry name" value="AKR"/>
</dbReference>
<dbReference type="PROSITE" id="PS00798">
    <property type="entry name" value="ALDOKETO_REDUCTASE_1"/>
    <property type="match status" value="1"/>
</dbReference>
<dbReference type="OrthoDB" id="9768793at2"/>
<dbReference type="PANTHER" id="PTHR43827:SF3">
    <property type="entry name" value="NADP-DEPENDENT OXIDOREDUCTASE DOMAIN-CONTAINING PROTEIN"/>
    <property type="match status" value="1"/>
</dbReference>
<dbReference type="FunFam" id="3.20.20.100:FF:000002">
    <property type="entry name" value="2,5-diketo-D-gluconic acid reductase A"/>
    <property type="match status" value="1"/>
</dbReference>
<protein>
    <submittedName>
        <fullName evidence="9">2,5-didehydrogluconate reductase</fullName>
    </submittedName>
</protein>
<evidence type="ECO:0000313" key="9">
    <source>
        <dbReference type="EMBL" id="KFI29004.1"/>
    </source>
</evidence>
<evidence type="ECO:0000256" key="2">
    <source>
        <dbReference type="ARBA" id="ARBA00022857"/>
    </source>
</evidence>
<evidence type="ECO:0000256" key="7">
    <source>
        <dbReference type="PIRSR" id="PIRSR000097-3"/>
    </source>
</evidence>
<reference evidence="9 10" key="1">
    <citation type="submission" date="2014-03" db="EMBL/GenBank/DDBJ databases">
        <title>Genome of Paenirhodobacter enshiensis DW2-9.</title>
        <authorList>
            <person name="Wang D."/>
            <person name="Wang G."/>
        </authorList>
    </citation>
    <scope>NUCLEOTIDE SEQUENCE [LARGE SCALE GENOMIC DNA]</scope>
    <source>
        <strain evidence="9 10">DW2-9</strain>
    </source>
</reference>
<dbReference type="eggNOG" id="COG0656">
    <property type="taxonomic scope" value="Bacteria"/>
</dbReference>
<comment type="similarity">
    <text evidence="1">Belongs to the aldo/keto reductase family.</text>
</comment>
<name>A0A086Y404_9RHOB</name>
<evidence type="ECO:0000256" key="6">
    <source>
        <dbReference type="PIRSR" id="PIRSR000097-2"/>
    </source>
</evidence>
<dbReference type="AlphaFoldDB" id="A0A086Y404"/>
<dbReference type="SUPFAM" id="SSF51430">
    <property type="entry name" value="NAD(P)-linked oxidoreductase"/>
    <property type="match status" value="1"/>
</dbReference>
<dbReference type="GO" id="GO:0051596">
    <property type="term" value="P:methylglyoxal catabolic process"/>
    <property type="evidence" value="ECO:0007669"/>
    <property type="project" value="TreeGrafter"/>
</dbReference>
<evidence type="ECO:0000256" key="1">
    <source>
        <dbReference type="ARBA" id="ARBA00007905"/>
    </source>
</evidence>
<feature type="active site" description="Proton donor" evidence="5">
    <location>
        <position position="54"/>
    </location>
</feature>
<dbReference type="InterPro" id="IPR018170">
    <property type="entry name" value="Aldo/ket_reductase_CS"/>
</dbReference>
<feature type="site" description="Lowers pKa of active site Tyr" evidence="7">
    <location>
        <position position="79"/>
    </location>
</feature>
<dbReference type="STRING" id="1105367.CG50_12495"/>
<comment type="catalytic activity">
    <reaction evidence="4">
        <text>hydroxyacetone + NADP(+) = methylglyoxal + NADPH + H(+)</text>
        <dbReference type="Rhea" id="RHEA:27986"/>
        <dbReference type="ChEBI" id="CHEBI:15378"/>
        <dbReference type="ChEBI" id="CHEBI:17158"/>
        <dbReference type="ChEBI" id="CHEBI:27957"/>
        <dbReference type="ChEBI" id="CHEBI:57783"/>
        <dbReference type="ChEBI" id="CHEBI:58349"/>
    </reaction>
</comment>
<evidence type="ECO:0000259" key="8">
    <source>
        <dbReference type="Pfam" id="PF00248"/>
    </source>
</evidence>
<dbReference type="Pfam" id="PF00248">
    <property type="entry name" value="Aldo_ket_red"/>
    <property type="match status" value="1"/>
</dbReference>
<organism evidence="9 10">
    <name type="scientific">Paenirhodobacter enshiensis</name>
    <dbReference type="NCBI Taxonomy" id="1105367"/>
    <lineage>
        <taxon>Bacteria</taxon>
        <taxon>Pseudomonadati</taxon>
        <taxon>Pseudomonadota</taxon>
        <taxon>Alphaproteobacteria</taxon>
        <taxon>Rhodobacterales</taxon>
        <taxon>Rhodobacter group</taxon>
        <taxon>Paenirhodobacter</taxon>
    </lineage>
</organism>
<dbReference type="GO" id="GO:1990002">
    <property type="term" value="F:methylglyoxal reductase (NADPH) (acetol producing) activity"/>
    <property type="evidence" value="ECO:0007669"/>
    <property type="project" value="TreeGrafter"/>
</dbReference>
<proteinExistence type="inferred from homology"/>
<keyword evidence="3" id="KW-0560">Oxidoreductase</keyword>
<feature type="binding site" evidence="6">
    <location>
        <position position="112"/>
    </location>
    <ligand>
        <name>substrate</name>
    </ligand>
</feature>
<gene>
    <name evidence="9" type="ORF">CG50_12495</name>
</gene>
<dbReference type="PRINTS" id="PR00069">
    <property type="entry name" value="ALDKETRDTASE"/>
</dbReference>
<dbReference type="InterPro" id="IPR036812">
    <property type="entry name" value="NAD(P)_OxRdtase_dom_sf"/>
</dbReference>
<dbReference type="PIRSF" id="PIRSF000097">
    <property type="entry name" value="AKR"/>
    <property type="match status" value="1"/>
</dbReference>
<evidence type="ECO:0000256" key="4">
    <source>
        <dbReference type="ARBA" id="ARBA00049445"/>
    </source>
</evidence>
<dbReference type="EMBL" id="JFZB01000005">
    <property type="protein sequence ID" value="KFI29004.1"/>
    <property type="molecule type" value="Genomic_DNA"/>
</dbReference>
<dbReference type="InterPro" id="IPR023210">
    <property type="entry name" value="NADP_OxRdtase_dom"/>
</dbReference>
<sequence>MTYDGQTVPSIIANGAEIPQIGLGTWKLDGEVLHAAVQAAAEAGYRHFDTAPRYENEAALGQALKDSGLDRDGYFLTTKVWFTDLEPAALIASAEASLRRLGTDRVDLLLIHWPNPEIALEATIPALCEARRRGLTRHIGVSNFPPRLLEKAIALADAPLVADQCEYHPRLDQSELLGTCRKNGVAFVSYGPLGSGTLLADPVIGRIAGEKGRTPGQVILRWHLQQGVVAIPRSSNPGRIAQNIQITDFSLSDSEMAEISGLATPDGRIFNPGWVKSWD</sequence>